<reference evidence="1 2" key="1">
    <citation type="journal article" date="2016" name="Nat. Commun.">
        <title>Thousands of microbial genomes shed light on interconnected biogeochemical processes in an aquifer system.</title>
        <authorList>
            <person name="Anantharaman K."/>
            <person name="Brown C.T."/>
            <person name="Hug L.A."/>
            <person name="Sharon I."/>
            <person name="Castelle C.J."/>
            <person name="Probst A.J."/>
            <person name="Thomas B.C."/>
            <person name="Singh A."/>
            <person name="Wilkins M.J."/>
            <person name="Karaoz U."/>
            <person name="Brodie E.L."/>
            <person name="Williams K.H."/>
            <person name="Hubbard S.S."/>
            <person name="Banfield J.F."/>
        </authorList>
    </citation>
    <scope>NUCLEOTIDE SEQUENCE [LARGE SCALE GENOMIC DNA]</scope>
</reference>
<dbReference type="EMBL" id="MFLA01000032">
    <property type="protein sequence ID" value="OGG58491.1"/>
    <property type="molecule type" value="Genomic_DNA"/>
</dbReference>
<organism evidence="1 2">
    <name type="scientific">Candidatus Kaiserbacteria bacterium RIFCSPHIGHO2_01_FULL_56_24</name>
    <dbReference type="NCBI Taxonomy" id="1798487"/>
    <lineage>
        <taxon>Bacteria</taxon>
        <taxon>Candidatus Kaiseribacteriota</taxon>
    </lineage>
</organism>
<sequence>MKILYALVGLVVISVGAWLVLGQKGGAVETISPGVEASDLSSSGTMEFNGSLQQLMARSGSWQCEYAADVGGTSVKGTTYISGGKIRSDILTTIPQLGRNVDMHMILLGNTAYTWNSMSPQGMKITMNNGQANAGAGEQAWAQFNQQYGYMCKSWATDESKFTLPSGITF</sequence>
<protein>
    <submittedName>
        <fullName evidence="1">Uncharacterized protein</fullName>
    </submittedName>
</protein>
<gene>
    <name evidence="1" type="ORF">A2765_02040</name>
</gene>
<dbReference type="AlphaFoldDB" id="A0A1F6DAU4"/>
<accession>A0A1F6DAU4</accession>
<proteinExistence type="predicted"/>
<evidence type="ECO:0000313" key="1">
    <source>
        <dbReference type="EMBL" id="OGG58491.1"/>
    </source>
</evidence>
<evidence type="ECO:0000313" key="2">
    <source>
        <dbReference type="Proteomes" id="UP000176377"/>
    </source>
</evidence>
<comment type="caution">
    <text evidence="1">The sequence shown here is derived from an EMBL/GenBank/DDBJ whole genome shotgun (WGS) entry which is preliminary data.</text>
</comment>
<dbReference type="Proteomes" id="UP000176377">
    <property type="component" value="Unassembled WGS sequence"/>
</dbReference>
<name>A0A1F6DAU4_9BACT</name>